<evidence type="ECO:0000256" key="13">
    <source>
        <dbReference type="PIRSR" id="PIRSR001400-3"/>
    </source>
</evidence>
<keyword evidence="10" id="KW-0963">Cytoplasm</keyword>
<dbReference type="FunFam" id="3.30.390.10:FF:000001">
    <property type="entry name" value="Enolase"/>
    <property type="match status" value="1"/>
</dbReference>
<evidence type="ECO:0000256" key="12">
    <source>
        <dbReference type="PIRSR" id="PIRSR001400-2"/>
    </source>
</evidence>
<dbReference type="SMART" id="SM01193">
    <property type="entry name" value="Enolase_N"/>
    <property type="match status" value="1"/>
</dbReference>
<keyword evidence="6 10" id="KW-0479">Metal-binding</keyword>
<evidence type="ECO:0000259" key="14">
    <source>
        <dbReference type="SMART" id="SM01192"/>
    </source>
</evidence>
<dbReference type="GO" id="GO:0000287">
    <property type="term" value="F:magnesium ion binding"/>
    <property type="evidence" value="ECO:0007669"/>
    <property type="project" value="UniProtKB-UniRule"/>
</dbReference>
<feature type="binding site" evidence="12">
    <location>
        <position position="391"/>
    </location>
    <ligand>
        <name>substrate</name>
    </ligand>
</feature>
<sequence>MSTAIQSIHARQILDSRGNPTVEVDVKLEDGSMGRAAVPSGASTGSREALEMRDGDKAVYGGKGVLKAVGIVNDAIATALKGMDGTDQAAADHKMLEMDGTEYKSKLGANSILGVSMALARAGAASQGKPLYDYLSSDDAYLLPVPCLNILNGGMHADNSVDFQEFMIAPVGAASFSAALQMGAEVYHALKSILKAKGYSTGVGDEGGFAPDLKANVEALDLILEGIQKAGLRPGEDIAIALDPATSELYQEDGTYLFFKSDNSKKSTDEMIQLWEGWVNQYPIVSIEDGLGEKDWAGWQALTKRLGDRIQLVGDDAFVTNPKIIKQAIADGVGNSTLIKVNQIGSITETIAAIDDSYAGGYSCMVSHRSGETPDDFIADLVVAKATGQIKSGAPARGERLAKYNQLLRIEAELGDKAKYAGAATFKRKQTVAS</sequence>
<evidence type="ECO:0000256" key="5">
    <source>
        <dbReference type="ARBA" id="ARBA00022525"/>
    </source>
</evidence>
<proteinExistence type="inferred from homology"/>
<dbReference type="SUPFAM" id="SSF51604">
    <property type="entry name" value="Enolase C-terminal domain-like"/>
    <property type="match status" value="1"/>
</dbReference>
<dbReference type="CDD" id="cd03313">
    <property type="entry name" value="enolase"/>
    <property type="match status" value="1"/>
</dbReference>
<dbReference type="InterPro" id="IPR020809">
    <property type="entry name" value="Enolase_CS"/>
</dbReference>
<evidence type="ECO:0000256" key="11">
    <source>
        <dbReference type="PIRSR" id="PIRSR001400-1"/>
    </source>
</evidence>
<dbReference type="InterPro" id="IPR020810">
    <property type="entry name" value="Enolase_C"/>
</dbReference>
<dbReference type="NCBIfam" id="TIGR01060">
    <property type="entry name" value="eno"/>
    <property type="match status" value="1"/>
</dbReference>
<comment type="cofactor">
    <cofactor evidence="10">
        <name>Mg(2+)</name>
        <dbReference type="ChEBI" id="CHEBI:18420"/>
    </cofactor>
    <text evidence="10">Binds a second Mg(2+) ion via substrate during catalysis.</text>
</comment>
<feature type="binding site" evidence="12">
    <location>
        <position position="315"/>
    </location>
    <ligand>
        <name>substrate</name>
    </ligand>
</feature>
<feature type="binding site" evidence="10 13">
    <location>
        <position position="288"/>
    </location>
    <ligand>
        <name>Mg(2+)</name>
        <dbReference type="ChEBI" id="CHEBI:18420"/>
    </ligand>
</feature>
<evidence type="ECO:0000256" key="2">
    <source>
        <dbReference type="ARBA" id="ARBA00009604"/>
    </source>
</evidence>
<feature type="binding site" evidence="12">
    <location>
        <position position="165"/>
    </location>
    <ligand>
        <name>substrate</name>
    </ligand>
</feature>
<feature type="binding site" evidence="10">
    <location>
        <position position="370"/>
    </location>
    <ligand>
        <name>(2R)-2-phosphoglycerate</name>
        <dbReference type="ChEBI" id="CHEBI:58289"/>
    </ligand>
</feature>
<keyword evidence="8 10" id="KW-0324">Glycolysis</keyword>
<dbReference type="InterPro" id="IPR036849">
    <property type="entry name" value="Enolase-like_C_sf"/>
</dbReference>
<dbReference type="GO" id="GO:0006096">
    <property type="term" value="P:glycolytic process"/>
    <property type="evidence" value="ECO:0007669"/>
    <property type="project" value="UniProtKB-UniRule"/>
</dbReference>
<feature type="active site" description="Proton donor" evidence="10 11">
    <location>
        <position position="206"/>
    </location>
</feature>
<dbReference type="Pfam" id="PF03952">
    <property type="entry name" value="Enolase_N"/>
    <property type="match status" value="1"/>
</dbReference>
<comment type="pathway">
    <text evidence="1 10">Carbohydrate degradation; glycolysis; pyruvate from D-glyceraldehyde 3-phosphate: step 4/5.</text>
</comment>
<feature type="binding site" evidence="10 13">
    <location>
        <position position="243"/>
    </location>
    <ligand>
        <name>Mg(2+)</name>
        <dbReference type="ChEBI" id="CHEBI:18420"/>
    </ligand>
</feature>
<keyword evidence="7 10" id="KW-0460">Magnesium</keyword>
<dbReference type="SMART" id="SM01192">
    <property type="entry name" value="Enolase_C"/>
    <property type="match status" value="1"/>
</dbReference>
<dbReference type="PRINTS" id="PR00148">
    <property type="entry name" value="ENOLASE"/>
</dbReference>
<evidence type="ECO:0000313" key="17">
    <source>
        <dbReference type="Proteomes" id="UP000707356"/>
    </source>
</evidence>
<reference evidence="16" key="2">
    <citation type="journal article" date="2022" name="Microbiol. Resour. Announc.">
        <title>Metagenome Sequencing to Explore Phylogenomics of Terrestrial Cyanobacteria.</title>
        <authorList>
            <person name="Ward R.D."/>
            <person name="Stajich J.E."/>
            <person name="Johansen J.R."/>
            <person name="Huntemann M."/>
            <person name="Clum A."/>
            <person name="Foster B."/>
            <person name="Foster B."/>
            <person name="Roux S."/>
            <person name="Palaniappan K."/>
            <person name="Varghese N."/>
            <person name="Mukherjee S."/>
            <person name="Reddy T.B.K."/>
            <person name="Daum C."/>
            <person name="Copeland A."/>
            <person name="Chen I.A."/>
            <person name="Ivanova N.N."/>
            <person name="Kyrpides N.C."/>
            <person name="Shapiro N."/>
            <person name="Eloe-Fadrosh E.A."/>
            <person name="Pietrasiak N."/>
        </authorList>
    </citation>
    <scope>NUCLEOTIDE SEQUENCE</scope>
    <source>
        <strain evidence="16">GSE-TBD4-15B</strain>
    </source>
</reference>
<evidence type="ECO:0000313" key="16">
    <source>
        <dbReference type="EMBL" id="MBW4467707.1"/>
    </source>
</evidence>
<gene>
    <name evidence="10 16" type="primary">eno</name>
    <name evidence="16" type="ORF">KME07_19955</name>
</gene>
<evidence type="ECO:0000256" key="10">
    <source>
        <dbReference type="HAMAP-Rule" id="MF_00318"/>
    </source>
</evidence>
<dbReference type="HAMAP" id="MF_00318">
    <property type="entry name" value="Enolase"/>
    <property type="match status" value="1"/>
</dbReference>
<dbReference type="EMBL" id="JAHHHV010000079">
    <property type="protein sequence ID" value="MBW4467707.1"/>
    <property type="molecule type" value="Genomic_DNA"/>
</dbReference>
<comment type="similarity">
    <text evidence="2 10">Belongs to the enolase family.</text>
</comment>
<dbReference type="Proteomes" id="UP000707356">
    <property type="component" value="Unassembled WGS sequence"/>
</dbReference>
<comment type="function">
    <text evidence="10">Catalyzes the reversible conversion of 2-phosphoglycerate (2-PG) into phosphoenolpyruvate (PEP). It is essential for the degradation of carbohydrates via glycolysis.</text>
</comment>
<dbReference type="SUPFAM" id="SSF54826">
    <property type="entry name" value="Enolase N-terminal domain-like"/>
    <property type="match status" value="1"/>
</dbReference>
<feature type="binding site" evidence="10 13">
    <location>
        <position position="315"/>
    </location>
    <ligand>
        <name>Mg(2+)</name>
        <dbReference type="ChEBI" id="CHEBI:18420"/>
    </ligand>
</feature>
<feature type="binding site" evidence="12">
    <location>
        <position position="156"/>
    </location>
    <ligand>
        <name>substrate</name>
    </ligand>
</feature>
<dbReference type="Pfam" id="PF00113">
    <property type="entry name" value="Enolase_C"/>
    <property type="match status" value="1"/>
</dbReference>
<feature type="binding site" evidence="10">
    <location>
        <position position="391"/>
    </location>
    <ligand>
        <name>(2R)-2-phosphoglycerate</name>
        <dbReference type="ChEBI" id="CHEBI:58289"/>
    </ligand>
</feature>
<feature type="binding site" evidence="10">
    <location>
        <position position="164"/>
    </location>
    <ligand>
        <name>(2R)-2-phosphoglycerate</name>
        <dbReference type="ChEBI" id="CHEBI:58289"/>
    </ligand>
</feature>
<evidence type="ECO:0000256" key="3">
    <source>
        <dbReference type="ARBA" id="ARBA00012058"/>
    </source>
</evidence>
<keyword evidence="5 10" id="KW-0964">Secreted</keyword>
<dbReference type="EC" id="4.2.1.11" evidence="3 10"/>
<feature type="binding site" evidence="10">
    <location>
        <position position="340"/>
    </location>
    <ligand>
        <name>(2R)-2-phosphoglycerate</name>
        <dbReference type="ChEBI" id="CHEBI:58289"/>
    </ligand>
</feature>
<evidence type="ECO:0000256" key="1">
    <source>
        <dbReference type="ARBA" id="ARBA00005031"/>
    </source>
</evidence>
<dbReference type="PROSITE" id="PS00164">
    <property type="entry name" value="ENOLASE"/>
    <property type="match status" value="1"/>
</dbReference>
<dbReference type="GO" id="GO:0009986">
    <property type="term" value="C:cell surface"/>
    <property type="evidence" value="ECO:0007669"/>
    <property type="project" value="UniProtKB-SubCell"/>
</dbReference>
<dbReference type="SFLD" id="SFLDG00178">
    <property type="entry name" value="enolase"/>
    <property type="match status" value="1"/>
</dbReference>
<dbReference type="PANTHER" id="PTHR11902:SF1">
    <property type="entry name" value="ENOLASE"/>
    <property type="match status" value="1"/>
</dbReference>
<comment type="cofactor">
    <cofactor evidence="13">
        <name>Mg(2+)</name>
        <dbReference type="ChEBI" id="CHEBI:18420"/>
    </cofactor>
    <text evidence="13">Mg(2+) is required for catalysis and for stabilizing the dimer.</text>
</comment>
<dbReference type="SFLD" id="SFLDS00001">
    <property type="entry name" value="Enolase"/>
    <property type="match status" value="1"/>
</dbReference>
<dbReference type="InterPro" id="IPR000941">
    <property type="entry name" value="Enolase"/>
</dbReference>
<dbReference type="GO" id="GO:0005576">
    <property type="term" value="C:extracellular region"/>
    <property type="evidence" value="ECO:0007669"/>
    <property type="project" value="UniProtKB-SubCell"/>
</dbReference>
<evidence type="ECO:0000256" key="6">
    <source>
        <dbReference type="ARBA" id="ARBA00022723"/>
    </source>
</evidence>
<protein>
    <recommendedName>
        <fullName evidence="4 10">Enolase</fullName>
        <ecNumber evidence="3 10">4.2.1.11</ecNumber>
    </recommendedName>
    <alternativeName>
        <fullName evidence="10">2-phospho-D-glycerate hydro-lyase</fullName>
    </alternativeName>
    <alternativeName>
        <fullName evidence="10">2-phosphoglycerate dehydratase</fullName>
    </alternativeName>
</protein>
<dbReference type="GO" id="GO:0000015">
    <property type="term" value="C:phosphopyruvate hydratase complex"/>
    <property type="evidence" value="ECO:0007669"/>
    <property type="project" value="InterPro"/>
</dbReference>
<comment type="caution">
    <text evidence="16">The sequence shown here is derived from an EMBL/GenBank/DDBJ whole genome shotgun (WGS) entry which is preliminary data.</text>
</comment>
<dbReference type="InterPro" id="IPR029017">
    <property type="entry name" value="Enolase-like_N"/>
</dbReference>
<organism evidence="16 17">
    <name type="scientific">Pegethrix bostrychoides GSE-TBD4-15B</name>
    <dbReference type="NCBI Taxonomy" id="2839662"/>
    <lineage>
        <taxon>Bacteria</taxon>
        <taxon>Bacillati</taxon>
        <taxon>Cyanobacteriota</taxon>
        <taxon>Cyanophyceae</taxon>
        <taxon>Oculatellales</taxon>
        <taxon>Oculatellaceae</taxon>
        <taxon>Pegethrix</taxon>
    </lineage>
</organism>
<dbReference type="InterPro" id="IPR020811">
    <property type="entry name" value="Enolase_N"/>
</dbReference>
<dbReference type="Gene3D" id="3.30.390.10">
    <property type="entry name" value="Enolase-like, N-terminal domain"/>
    <property type="match status" value="1"/>
</dbReference>
<feature type="domain" description="Enolase N-terminal" evidence="15">
    <location>
        <begin position="5"/>
        <end position="135"/>
    </location>
</feature>
<dbReference type="SFLD" id="SFLDF00002">
    <property type="entry name" value="enolase"/>
    <property type="match status" value="1"/>
</dbReference>
<evidence type="ECO:0000256" key="9">
    <source>
        <dbReference type="ARBA" id="ARBA00023239"/>
    </source>
</evidence>
<feature type="binding site" evidence="12">
    <location>
        <begin position="367"/>
        <end position="370"/>
    </location>
    <ligand>
        <name>substrate</name>
    </ligand>
</feature>
<comment type="catalytic activity">
    <reaction evidence="10">
        <text>(2R)-2-phosphoglycerate = phosphoenolpyruvate + H2O</text>
        <dbReference type="Rhea" id="RHEA:10164"/>
        <dbReference type="ChEBI" id="CHEBI:15377"/>
        <dbReference type="ChEBI" id="CHEBI:58289"/>
        <dbReference type="ChEBI" id="CHEBI:58702"/>
        <dbReference type="EC" id="4.2.1.11"/>
    </reaction>
</comment>
<evidence type="ECO:0000256" key="7">
    <source>
        <dbReference type="ARBA" id="ARBA00022842"/>
    </source>
</evidence>
<evidence type="ECO:0000259" key="15">
    <source>
        <dbReference type="SMART" id="SM01193"/>
    </source>
</evidence>
<reference evidence="16" key="1">
    <citation type="submission" date="2021-05" db="EMBL/GenBank/DDBJ databases">
        <authorList>
            <person name="Pietrasiak N."/>
            <person name="Ward R."/>
            <person name="Stajich J.E."/>
            <person name="Kurbessoian T."/>
        </authorList>
    </citation>
    <scope>NUCLEOTIDE SEQUENCE</scope>
    <source>
        <strain evidence="16">GSE-TBD4-15B</strain>
    </source>
</reference>
<feature type="domain" description="Enolase C-terminal TIM barrel" evidence="14">
    <location>
        <begin position="140"/>
        <end position="428"/>
    </location>
</feature>
<evidence type="ECO:0000256" key="8">
    <source>
        <dbReference type="ARBA" id="ARBA00023152"/>
    </source>
</evidence>
<dbReference type="PANTHER" id="PTHR11902">
    <property type="entry name" value="ENOLASE"/>
    <property type="match status" value="1"/>
</dbReference>
<feature type="active site" description="Proton acceptor" evidence="10 11">
    <location>
        <position position="340"/>
    </location>
</feature>
<dbReference type="AlphaFoldDB" id="A0A951PDG4"/>
<dbReference type="PIRSF" id="PIRSF001400">
    <property type="entry name" value="Enolase"/>
    <property type="match status" value="1"/>
</dbReference>
<accession>A0A951PDG4</accession>
<feature type="binding site" evidence="12">
    <location>
        <position position="288"/>
    </location>
    <ligand>
        <name>substrate</name>
    </ligand>
</feature>
<keyword evidence="9 10" id="KW-0456">Lyase</keyword>
<name>A0A951PDG4_9CYAN</name>
<comment type="subcellular location">
    <subcellularLocation>
        <location evidence="10">Cytoplasm</location>
    </subcellularLocation>
    <subcellularLocation>
        <location evidence="10">Secreted</location>
    </subcellularLocation>
    <subcellularLocation>
        <location evidence="10">Cell surface</location>
    </subcellularLocation>
    <text evidence="10">Fractions of enolase are present in both the cytoplasm and on the cell surface.</text>
</comment>
<dbReference type="GO" id="GO:0004634">
    <property type="term" value="F:phosphopyruvate hydratase activity"/>
    <property type="evidence" value="ECO:0007669"/>
    <property type="project" value="UniProtKB-UniRule"/>
</dbReference>
<evidence type="ECO:0000256" key="4">
    <source>
        <dbReference type="ARBA" id="ARBA00017068"/>
    </source>
</evidence>
<feature type="binding site" evidence="10">
    <location>
        <position position="369"/>
    </location>
    <ligand>
        <name>(2R)-2-phosphoglycerate</name>
        <dbReference type="ChEBI" id="CHEBI:58289"/>
    </ligand>
</feature>
<dbReference type="Gene3D" id="3.20.20.120">
    <property type="entry name" value="Enolase-like C-terminal domain"/>
    <property type="match status" value="1"/>
</dbReference>